<organism evidence="6 7">
    <name type="scientific">Tectimicrobiota bacterium</name>
    <dbReference type="NCBI Taxonomy" id="2528274"/>
    <lineage>
        <taxon>Bacteria</taxon>
        <taxon>Pseudomonadati</taxon>
        <taxon>Nitrospinota/Tectimicrobiota group</taxon>
        <taxon>Candidatus Tectimicrobiota</taxon>
    </lineage>
</organism>
<evidence type="ECO:0000256" key="3">
    <source>
        <dbReference type="RuleBase" id="RU004447"/>
    </source>
</evidence>
<dbReference type="InterPro" id="IPR011249">
    <property type="entry name" value="Metalloenz_LuxS/M16"/>
</dbReference>
<name>A0A932GRN6_UNCTE</name>
<comment type="cofactor">
    <cofactor evidence="1">
        <name>Zn(2+)</name>
        <dbReference type="ChEBI" id="CHEBI:29105"/>
    </cofactor>
</comment>
<evidence type="ECO:0000256" key="2">
    <source>
        <dbReference type="ARBA" id="ARBA00007261"/>
    </source>
</evidence>
<evidence type="ECO:0000313" key="6">
    <source>
        <dbReference type="EMBL" id="MBI3015755.1"/>
    </source>
</evidence>
<dbReference type="Proteomes" id="UP000741360">
    <property type="component" value="Unassembled WGS sequence"/>
</dbReference>
<dbReference type="SUPFAM" id="SSF63411">
    <property type="entry name" value="LuxS/MPP-like metallohydrolase"/>
    <property type="match status" value="2"/>
</dbReference>
<evidence type="ECO:0000259" key="4">
    <source>
        <dbReference type="Pfam" id="PF00675"/>
    </source>
</evidence>
<protein>
    <submittedName>
        <fullName evidence="6">Insulinase family protein</fullName>
    </submittedName>
</protein>
<dbReference type="AlphaFoldDB" id="A0A932GRN6"/>
<dbReference type="InterPro" id="IPR011765">
    <property type="entry name" value="Pept_M16_N"/>
</dbReference>
<feature type="domain" description="Peptidase M16 C-terminal" evidence="5">
    <location>
        <begin position="181"/>
        <end position="358"/>
    </location>
</feature>
<accession>A0A932GRN6</accession>
<dbReference type="PROSITE" id="PS00143">
    <property type="entry name" value="INSULINASE"/>
    <property type="match status" value="1"/>
</dbReference>
<reference evidence="6" key="1">
    <citation type="submission" date="2020-07" db="EMBL/GenBank/DDBJ databases">
        <title>Huge and variable diversity of episymbiotic CPR bacteria and DPANN archaea in groundwater ecosystems.</title>
        <authorList>
            <person name="He C.Y."/>
            <person name="Keren R."/>
            <person name="Whittaker M."/>
            <person name="Farag I.F."/>
            <person name="Doudna J."/>
            <person name="Cate J.H.D."/>
            <person name="Banfield J.F."/>
        </authorList>
    </citation>
    <scope>NUCLEOTIDE SEQUENCE</scope>
    <source>
        <strain evidence="6">NC_groundwater_717_Ag_S-0.2um_59_8</strain>
    </source>
</reference>
<gene>
    <name evidence="6" type="ORF">HYY65_12020</name>
</gene>
<dbReference type="EMBL" id="JACPSX010000230">
    <property type="protein sequence ID" value="MBI3015755.1"/>
    <property type="molecule type" value="Genomic_DNA"/>
</dbReference>
<comment type="similarity">
    <text evidence="2 3">Belongs to the peptidase M16 family.</text>
</comment>
<dbReference type="GO" id="GO:0004222">
    <property type="term" value="F:metalloendopeptidase activity"/>
    <property type="evidence" value="ECO:0007669"/>
    <property type="project" value="InterPro"/>
</dbReference>
<dbReference type="GO" id="GO:0006508">
    <property type="term" value="P:proteolysis"/>
    <property type="evidence" value="ECO:0007669"/>
    <property type="project" value="InterPro"/>
</dbReference>
<dbReference type="InterPro" id="IPR050361">
    <property type="entry name" value="MPP/UQCRC_Complex"/>
</dbReference>
<dbReference type="Pfam" id="PF05193">
    <property type="entry name" value="Peptidase_M16_C"/>
    <property type="match status" value="1"/>
</dbReference>
<dbReference type="InterPro" id="IPR007863">
    <property type="entry name" value="Peptidase_M16_C"/>
</dbReference>
<feature type="domain" description="Peptidase M16 N-terminal" evidence="4">
    <location>
        <begin position="27"/>
        <end position="172"/>
    </location>
</feature>
<dbReference type="GO" id="GO:0046872">
    <property type="term" value="F:metal ion binding"/>
    <property type="evidence" value="ECO:0007669"/>
    <property type="project" value="InterPro"/>
</dbReference>
<evidence type="ECO:0000256" key="1">
    <source>
        <dbReference type="ARBA" id="ARBA00001947"/>
    </source>
</evidence>
<evidence type="ECO:0000313" key="7">
    <source>
        <dbReference type="Proteomes" id="UP000741360"/>
    </source>
</evidence>
<evidence type="ECO:0000259" key="5">
    <source>
        <dbReference type="Pfam" id="PF05193"/>
    </source>
</evidence>
<sequence>MSLLTTEPVLAKNQEIKEFLLDNGLKVIILEDHSSPTATFQVWYKVGARNEVTGRTGISHLLEHMMFKGTQQHGKGEFSRIIARNGGNENAFTGKDYTAYFERFSSDRLALSVELESDRMANLLLDEREFQLERDVVKEERRLRTEDDPVATVVEEVYAAAYKVHPYGSPVIGWMSDLDAMTVEALRSYYKLYYSPNNSTVVLVGDVNAEEILPNIREHFGKIPRGPVPPKVLSKEPLQLGERRIHVKKEAQLPFLMVAYHVPNIGHPDEYALEVLEKIVSQGESSRLYRKFVYETQMASYVGGDYARVSADPTLFYFYGGLRPERKVEELERGILEEIERLKREPVNDQELEKAKNQIEAAFIFGRDSNFYQAMQIGILETIGVGYRALESFVPNIRKVTKEDLMRVARTYFTPENRTVGILIPEKKEKSSSGPGF</sequence>
<dbReference type="Pfam" id="PF00675">
    <property type="entry name" value="Peptidase_M16"/>
    <property type="match status" value="1"/>
</dbReference>
<proteinExistence type="inferred from homology"/>
<dbReference type="PANTHER" id="PTHR11851:SF49">
    <property type="entry name" value="MITOCHONDRIAL-PROCESSING PEPTIDASE SUBUNIT ALPHA"/>
    <property type="match status" value="1"/>
</dbReference>
<dbReference type="Gene3D" id="3.30.830.10">
    <property type="entry name" value="Metalloenzyme, LuxS/M16 peptidase-like"/>
    <property type="match status" value="2"/>
</dbReference>
<dbReference type="PANTHER" id="PTHR11851">
    <property type="entry name" value="METALLOPROTEASE"/>
    <property type="match status" value="1"/>
</dbReference>
<dbReference type="InterPro" id="IPR001431">
    <property type="entry name" value="Pept_M16_Zn_BS"/>
</dbReference>
<comment type="caution">
    <text evidence="6">The sequence shown here is derived from an EMBL/GenBank/DDBJ whole genome shotgun (WGS) entry which is preliminary data.</text>
</comment>